<proteinExistence type="predicted"/>
<name>A0A4R6TUM1_9BACI</name>
<dbReference type="PANTHER" id="PTHR30590">
    <property type="entry name" value="INNER MEMBRANE PROTEIN"/>
    <property type="match status" value="1"/>
</dbReference>
<feature type="transmembrane region" description="Helical" evidence="1">
    <location>
        <begin position="283"/>
        <end position="302"/>
    </location>
</feature>
<protein>
    <recommendedName>
        <fullName evidence="2">DUF418 domain-containing protein</fullName>
    </recommendedName>
</protein>
<dbReference type="Proteomes" id="UP000295632">
    <property type="component" value="Unassembled WGS sequence"/>
</dbReference>
<evidence type="ECO:0000313" key="3">
    <source>
        <dbReference type="EMBL" id="TDQ37440.1"/>
    </source>
</evidence>
<organism evidence="3 4">
    <name type="scientific">Aureibacillus halotolerans</name>
    <dbReference type="NCBI Taxonomy" id="1508390"/>
    <lineage>
        <taxon>Bacteria</taxon>
        <taxon>Bacillati</taxon>
        <taxon>Bacillota</taxon>
        <taxon>Bacilli</taxon>
        <taxon>Bacillales</taxon>
        <taxon>Bacillaceae</taxon>
        <taxon>Aureibacillus</taxon>
    </lineage>
</organism>
<accession>A0A4R6TUM1</accession>
<feature type="transmembrane region" description="Helical" evidence="1">
    <location>
        <begin position="122"/>
        <end position="137"/>
    </location>
</feature>
<evidence type="ECO:0000259" key="2">
    <source>
        <dbReference type="Pfam" id="PF04235"/>
    </source>
</evidence>
<sequence length="393" mass="44095">MTHSKPIQQADRIQSLDVIRGFALIGILLSNMSGFKSLVFHDLSLPTWSPHPLDAFGQLVLELFVTAKFYPLFSILFGIGFYLFYSRLSERNLNGKALFKRRMATLLCIGLVHLIFIWSGDILHTYAIAGFILLLFRRKSSEQLLRWGILLIIFTGVGTALLGVAAAYANTDVGSGSLLPIMQLFQTGSYGEILSFRWQSEAVLLLFSLPFTLPNVLGLFLIGMAFGKMNAFKNVEKYKTMWRRLAIHGGWIGLFFSLLFVSLRHDWLPIPAHLGYALSDAVNLIGGPILTVSYIAVFVLLLQKEGWQRRVTALSALGRMALTNYLAQSLICVFMFYGFGFGLFGQVSVVQGMLIAVVIILVQMLLSSLWLRHAEQGPVEWIWRKLIYGKKSL</sequence>
<feature type="transmembrane region" description="Helical" evidence="1">
    <location>
        <begin position="322"/>
        <end position="344"/>
    </location>
</feature>
<feature type="transmembrane region" description="Helical" evidence="1">
    <location>
        <begin position="245"/>
        <end position="263"/>
    </location>
</feature>
<dbReference type="AlphaFoldDB" id="A0A4R6TUM1"/>
<feature type="transmembrane region" description="Helical" evidence="1">
    <location>
        <begin position="149"/>
        <end position="169"/>
    </location>
</feature>
<evidence type="ECO:0000313" key="4">
    <source>
        <dbReference type="Proteomes" id="UP000295632"/>
    </source>
</evidence>
<dbReference type="PANTHER" id="PTHR30590:SF2">
    <property type="entry name" value="INNER MEMBRANE PROTEIN"/>
    <property type="match status" value="1"/>
</dbReference>
<dbReference type="RefSeq" id="WP_133581282.1">
    <property type="nucleotide sequence ID" value="NZ_SNYJ01000013.1"/>
</dbReference>
<dbReference type="InterPro" id="IPR052529">
    <property type="entry name" value="Bact_Transport_Assoc"/>
</dbReference>
<feature type="transmembrane region" description="Helical" evidence="1">
    <location>
        <begin position="59"/>
        <end position="85"/>
    </location>
</feature>
<keyword evidence="1" id="KW-0472">Membrane</keyword>
<feature type="transmembrane region" description="Helical" evidence="1">
    <location>
        <begin position="202"/>
        <end position="224"/>
    </location>
</feature>
<feature type="domain" description="DUF418" evidence="2">
    <location>
        <begin position="227"/>
        <end position="390"/>
    </location>
</feature>
<dbReference type="InterPro" id="IPR007349">
    <property type="entry name" value="DUF418"/>
</dbReference>
<comment type="caution">
    <text evidence="3">The sequence shown here is derived from an EMBL/GenBank/DDBJ whole genome shotgun (WGS) entry which is preliminary data.</text>
</comment>
<keyword evidence="4" id="KW-1185">Reference proteome</keyword>
<dbReference type="EMBL" id="SNYJ01000013">
    <property type="protein sequence ID" value="TDQ37440.1"/>
    <property type="molecule type" value="Genomic_DNA"/>
</dbReference>
<feature type="transmembrane region" description="Helical" evidence="1">
    <location>
        <begin position="97"/>
        <end position="116"/>
    </location>
</feature>
<feature type="transmembrane region" description="Helical" evidence="1">
    <location>
        <begin position="21"/>
        <end position="39"/>
    </location>
</feature>
<keyword evidence="1" id="KW-1133">Transmembrane helix</keyword>
<dbReference type="OrthoDB" id="9807744at2"/>
<dbReference type="Pfam" id="PF04235">
    <property type="entry name" value="DUF418"/>
    <property type="match status" value="1"/>
</dbReference>
<evidence type="ECO:0000256" key="1">
    <source>
        <dbReference type="SAM" id="Phobius"/>
    </source>
</evidence>
<gene>
    <name evidence="3" type="ORF">EV213_11375</name>
</gene>
<feature type="transmembrane region" description="Helical" evidence="1">
    <location>
        <begin position="350"/>
        <end position="371"/>
    </location>
</feature>
<keyword evidence="1" id="KW-0812">Transmembrane</keyword>
<reference evidence="3 4" key="1">
    <citation type="submission" date="2019-03" db="EMBL/GenBank/DDBJ databases">
        <title>Genomic Encyclopedia of Type Strains, Phase IV (KMG-IV): sequencing the most valuable type-strain genomes for metagenomic binning, comparative biology and taxonomic classification.</title>
        <authorList>
            <person name="Goeker M."/>
        </authorList>
    </citation>
    <scope>NUCLEOTIDE SEQUENCE [LARGE SCALE GENOMIC DNA]</scope>
    <source>
        <strain evidence="3 4">DSM 28697</strain>
    </source>
</reference>